<protein>
    <recommendedName>
        <fullName evidence="3">Transmembrane protein 208</fullName>
    </recommendedName>
</protein>
<evidence type="ECO:0000313" key="10">
    <source>
        <dbReference type="EMBL" id="CAD7395014.1"/>
    </source>
</evidence>
<comment type="similarity">
    <text evidence="2">Belongs to the TMEM208 family.</text>
</comment>
<evidence type="ECO:0000256" key="1">
    <source>
        <dbReference type="ARBA" id="ARBA00004477"/>
    </source>
</evidence>
<dbReference type="PANTHER" id="PTHR13505:SF7">
    <property type="entry name" value="TRANSMEMBRANE PROTEIN 208"/>
    <property type="match status" value="1"/>
</dbReference>
<dbReference type="AlphaFoldDB" id="A0A7R9GSE5"/>
<dbReference type="PANTHER" id="PTHR13505">
    <property type="entry name" value="TRANSMEMBRANE PROTEIN 208"/>
    <property type="match status" value="1"/>
</dbReference>
<evidence type="ECO:0000256" key="8">
    <source>
        <dbReference type="SAM" id="Coils"/>
    </source>
</evidence>
<evidence type="ECO:0000256" key="4">
    <source>
        <dbReference type="ARBA" id="ARBA00022692"/>
    </source>
</evidence>
<accession>A0A7R9GSE5</accession>
<feature type="coiled-coil region" evidence="8">
    <location>
        <begin position="66"/>
        <end position="93"/>
    </location>
</feature>
<reference evidence="10" key="1">
    <citation type="submission" date="2020-11" db="EMBL/GenBank/DDBJ databases">
        <authorList>
            <person name="Tran Van P."/>
        </authorList>
    </citation>
    <scope>NUCLEOTIDE SEQUENCE</scope>
</reference>
<keyword evidence="7 9" id="KW-0472">Membrane</keyword>
<organism evidence="10">
    <name type="scientific">Timema cristinae</name>
    <name type="common">Walking stick</name>
    <dbReference type="NCBI Taxonomy" id="61476"/>
    <lineage>
        <taxon>Eukaryota</taxon>
        <taxon>Metazoa</taxon>
        <taxon>Ecdysozoa</taxon>
        <taxon>Arthropoda</taxon>
        <taxon>Hexapoda</taxon>
        <taxon>Insecta</taxon>
        <taxon>Pterygota</taxon>
        <taxon>Neoptera</taxon>
        <taxon>Polyneoptera</taxon>
        <taxon>Phasmatodea</taxon>
        <taxon>Timematodea</taxon>
        <taxon>Timematoidea</taxon>
        <taxon>Timematidae</taxon>
        <taxon>Timema</taxon>
    </lineage>
</organism>
<dbReference type="GO" id="GO:0005789">
    <property type="term" value="C:endoplasmic reticulum membrane"/>
    <property type="evidence" value="ECO:0007669"/>
    <property type="project" value="UniProtKB-SubCell"/>
</dbReference>
<feature type="transmembrane region" description="Helical" evidence="9">
    <location>
        <begin position="149"/>
        <end position="169"/>
    </location>
</feature>
<dbReference type="InterPro" id="IPR008506">
    <property type="entry name" value="SND2/TMEM208"/>
</dbReference>
<keyword evidence="6 9" id="KW-1133">Transmembrane helix</keyword>
<feature type="transmembrane region" description="Helical" evidence="9">
    <location>
        <begin position="246"/>
        <end position="270"/>
    </location>
</feature>
<evidence type="ECO:0000256" key="2">
    <source>
        <dbReference type="ARBA" id="ARBA00009950"/>
    </source>
</evidence>
<dbReference type="GO" id="GO:0006624">
    <property type="term" value="P:vacuolar protein processing"/>
    <property type="evidence" value="ECO:0007669"/>
    <property type="project" value="TreeGrafter"/>
</dbReference>
<evidence type="ECO:0000256" key="9">
    <source>
        <dbReference type="SAM" id="Phobius"/>
    </source>
</evidence>
<dbReference type="EMBL" id="OC317125">
    <property type="protein sequence ID" value="CAD7395014.1"/>
    <property type="molecule type" value="Genomic_DNA"/>
</dbReference>
<evidence type="ECO:0000256" key="3">
    <source>
        <dbReference type="ARBA" id="ARBA00015033"/>
    </source>
</evidence>
<evidence type="ECO:0000256" key="6">
    <source>
        <dbReference type="ARBA" id="ARBA00022989"/>
    </source>
</evidence>
<name>A0A7R9GSE5_TIMCR</name>
<dbReference type="Pfam" id="PF05620">
    <property type="entry name" value="TMEM208_SND2"/>
    <property type="match status" value="1"/>
</dbReference>
<dbReference type="GO" id="GO:0005773">
    <property type="term" value="C:vacuole"/>
    <property type="evidence" value="ECO:0007669"/>
    <property type="project" value="GOC"/>
</dbReference>
<comment type="subcellular location">
    <subcellularLocation>
        <location evidence="1">Endoplasmic reticulum membrane</location>
        <topology evidence="1">Multi-pass membrane protein</topology>
    </subcellularLocation>
</comment>
<gene>
    <name evidence="10" type="ORF">TCEB3V08_LOCUS2908</name>
</gene>
<proteinExistence type="inferred from homology"/>
<feature type="transmembrane region" description="Helical" evidence="9">
    <location>
        <begin position="176"/>
        <end position="194"/>
    </location>
</feature>
<keyword evidence="5" id="KW-0256">Endoplasmic reticulum</keyword>
<evidence type="ECO:0000256" key="7">
    <source>
        <dbReference type="ARBA" id="ARBA00023136"/>
    </source>
</evidence>
<evidence type="ECO:0000256" key="5">
    <source>
        <dbReference type="ARBA" id="ARBA00022824"/>
    </source>
</evidence>
<keyword evidence="8" id="KW-0175">Coiled coil</keyword>
<sequence>MSDALDHSTYEAGLGSDGTTWEVPLPFVVTCSQPRKKDGFEQFEEAALKLSGCETPNTKGSVNYYLKEQQTKIRRLRQKNKQTNKLVKGYSEDIDDSFVNECLHCKAYFGLYPEGRSSMSTVAFNPQKGKQGTKGQKQILDENIATLNFYRNMVFIANGIYLIVMCVISDSFSWQTIVMGLFSAAAYISSYQFMAYMAKPTYNDSGQILDSGVDLNMEGGIAEHVKDLIILTTGCQLLSLFSNYFWFLWLLAPIRGFWLLWSNILGPWFFQKQQAQPEVDEKKQRKMERRMKRH</sequence>
<keyword evidence="4 9" id="KW-0812">Transmembrane</keyword>